<keyword evidence="3" id="KW-1185">Reference proteome</keyword>
<evidence type="ECO:0000313" key="2">
    <source>
        <dbReference type="EMBL" id="ACV29541.1"/>
    </source>
</evidence>
<accession>C7REC8</accession>
<evidence type="ECO:0000313" key="3">
    <source>
        <dbReference type="Proteomes" id="UP000002294"/>
    </source>
</evidence>
<feature type="transmembrane region" description="Helical" evidence="1">
    <location>
        <begin position="85"/>
        <end position="101"/>
    </location>
</feature>
<protein>
    <submittedName>
        <fullName evidence="2">Signal transduction histidine kinase-like protein</fullName>
    </submittedName>
</protein>
<evidence type="ECO:0000256" key="1">
    <source>
        <dbReference type="SAM" id="Phobius"/>
    </source>
</evidence>
<dbReference type="AlphaFoldDB" id="C7REC8"/>
<sequence length="388" mass="44962">MIKRLEKIALGHIFLLIFWGILFKNKLMIDDLAIINYFSISLFFILYGLIYTEISNDDIQERHSNLAIISSLLPLSLILCKGINHRIILALISVSSTLLFIKKYMDTDLARKINILPISRASAQRLTGGFIVFFFIVIYLFDIDTIVINLFMQIVFLLIEFFFIVFLREKENIYEKNYKIHYLSHYLAEERDEFARTIHDDIIQDIFASRNYLSLKNPDIGYARDILSDLEGKLRNIMKFYQSSLFEKANLDLTLSAVFSNISSLYKDKDIKITKTIESDLLEDPENTRLISIISKELINNIYKHSQASYINYKLYTKEDSLVMEIESDGVGTGDFASIKNSKRGVFLVKLLLEANSGAITYKINKDILTTEVVLEIRENENNITRRS</sequence>
<feature type="transmembrane region" description="Helical" evidence="1">
    <location>
        <begin position="34"/>
        <end position="51"/>
    </location>
</feature>
<dbReference type="eggNOG" id="COG4585">
    <property type="taxonomic scope" value="Bacteria"/>
</dbReference>
<keyword evidence="1" id="KW-1133">Transmembrane helix</keyword>
<name>C7REC8_ANAPD</name>
<dbReference type="SUPFAM" id="SSF55874">
    <property type="entry name" value="ATPase domain of HSP90 chaperone/DNA topoisomerase II/histidine kinase"/>
    <property type="match status" value="1"/>
</dbReference>
<dbReference type="Gene3D" id="3.30.565.10">
    <property type="entry name" value="Histidine kinase-like ATPase, C-terminal domain"/>
    <property type="match status" value="1"/>
</dbReference>
<dbReference type="GO" id="GO:0016301">
    <property type="term" value="F:kinase activity"/>
    <property type="evidence" value="ECO:0007669"/>
    <property type="project" value="UniProtKB-KW"/>
</dbReference>
<dbReference type="EMBL" id="CP001708">
    <property type="protein sequence ID" value="ACV29541.1"/>
    <property type="molecule type" value="Genomic_DNA"/>
</dbReference>
<gene>
    <name evidence="2" type="ordered locus">Apre_1520</name>
</gene>
<dbReference type="RefSeq" id="WP_015778439.1">
    <property type="nucleotide sequence ID" value="NC_013171.1"/>
</dbReference>
<dbReference type="InterPro" id="IPR036890">
    <property type="entry name" value="HATPase_C_sf"/>
</dbReference>
<dbReference type="HOGENOM" id="CLU_711234_0_0_9"/>
<feature type="transmembrane region" description="Helical" evidence="1">
    <location>
        <begin position="122"/>
        <end position="141"/>
    </location>
</feature>
<proteinExistence type="predicted"/>
<reference evidence="2 3" key="1">
    <citation type="journal article" date="2009" name="Stand. Genomic Sci.">
        <title>Complete genome sequence of Anaerococcus prevotii type strain (PC1).</title>
        <authorList>
            <person name="Labutti K."/>
            <person name="Pukall R."/>
            <person name="Steenblock K."/>
            <person name="Glavina Del Rio T."/>
            <person name="Tice H."/>
            <person name="Copeland A."/>
            <person name="Cheng J.F."/>
            <person name="Lucas S."/>
            <person name="Chen F."/>
            <person name="Nolan M."/>
            <person name="Bruce D."/>
            <person name="Goodwin L."/>
            <person name="Pitluck S."/>
            <person name="Ivanova N."/>
            <person name="Mavromatis K."/>
            <person name="Ovchinnikova G."/>
            <person name="Pati A."/>
            <person name="Chen A."/>
            <person name="Palaniappan K."/>
            <person name="Land M."/>
            <person name="Hauser L."/>
            <person name="Chang Y.J."/>
            <person name="Jeffries C.D."/>
            <person name="Chain P."/>
            <person name="Saunders E."/>
            <person name="Brettin T."/>
            <person name="Detter J.C."/>
            <person name="Han C."/>
            <person name="Goker M."/>
            <person name="Bristow J."/>
            <person name="Eisen J.A."/>
            <person name="Markowitz V."/>
            <person name="Hugenholtz P."/>
            <person name="Kyrpides N.C."/>
            <person name="Klenk H.P."/>
            <person name="Lapidus A."/>
        </authorList>
    </citation>
    <scope>NUCLEOTIDE SEQUENCE [LARGE SCALE GENOMIC DNA]</scope>
    <source>
        <strain evidence="3">ATCC 9321 / DSM 20548 / JCM 6508 / NCTC 11806 / PC1</strain>
    </source>
</reference>
<keyword evidence="1" id="KW-0472">Membrane</keyword>
<feature type="transmembrane region" description="Helical" evidence="1">
    <location>
        <begin position="147"/>
        <end position="167"/>
    </location>
</feature>
<organism evidence="2 3">
    <name type="scientific">Anaerococcus prevotii (strain ATCC 9321 / DSM 20548 / JCM 6508 / NCTC 11806 / PC1)</name>
    <name type="common">Peptostreptococcus prevotii</name>
    <name type="synonym">Peptococcus prevotii</name>
    <dbReference type="NCBI Taxonomy" id="525919"/>
    <lineage>
        <taxon>Bacteria</taxon>
        <taxon>Bacillati</taxon>
        <taxon>Bacillota</taxon>
        <taxon>Tissierellia</taxon>
        <taxon>Tissierellales</taxon>
        <taxon>Peptoniphilaceae</taxon>
        <taxon>Anaerococcus</taxon>
    </lineage>
</organism>
<dbReference type="Proteomes" id="UP000002294">
    <property type="component" value="Chromosome"/>
</dbReference>
<dbReference type="STRING" id="525919.Apre_1520"/>
<dbReference type="OrthoDB" id="9781904at2"/>
<keyword evidence="1" id="KW-0812">Transmembrane</keyword>
<dbReference type="KEGG" id="apr:Apre_1520"/>